<dbReference type="Gene3D" id="3.30.420.10">
    <property type="entry name" value="Ribonuclease H-like superfamily/Ribonuclease H"/>
    <property type="match status" value="1"/>
</dbReference>
<sequence>AESRGLPKGITVDNGPEFVSKALYEWAYAVGLQLRFIQPGKPQQNAYIESFNGKFRDECLNEHWFMSMRHARQLIEAWRHDYNTQRPHSAIGYQTPDQFADSFLTANSTSSSD</sequence>
<proteinExistence type="predicted"/>
<dbReference type="GO" id="GO:0015074">
    <property type="term" value="P:DNA integration"/>
    <property type="evidence" value="ECO:0007669"/>
    <property type="project" value="InterPro"/>
</dbReference>
<evidence type="ECO:0000313" key="2">
    <source>
        <dbReference type="EMBL" id="RCS57335.1"/>
    </source>
</evidence>
<reference evidence="2 3" key="1">
    <citation type="journal article" date="2018" name="Int. J. Syst. Evol. Microbiol.">
        <title>Parvibium lacunae gen. nov., sp. nov., a new member of the family Alcaligenaceae isolated from a freshwater pond.</title>
        <authorList>
            <person name="Chen W.M."/>
            <person name="Xie P.B."/>
            <person name="Hsu M.Y."/>
            <person name="Sheu S.Y."/>
        </authorList>
    </citation>
    <scope>NUCLEOTIDE SEQUENCE [LARGE SCALE GENOMIC DNA]</scope>
    <source>
        <strain evidence="2 3">KMB9</strain>
    </source>
</reference>
<keyword evidence="3" id="KW-1185">Reference proteome</keyword>
<dbReference type="InterPro" id="IPR036397">
    <property type="entry name" value="RNaseH_sf"/>
</dbReference>
<dbReference type="InterPro" id="IPR001584">
    <property type="entry name" value="Integrase_cat-core"/>
</dbReference>
<dbReference type="AlphaFoldDB" id="A0A368L1A4"/>
<dbReference type="RefSeq" id="WP_147266980.1">
    <property type="nucleotide sequence ID" value="NZ_QPGB01000003.1"/>
</dbReference>
<organism evidence="2 3">
    <name type="scientific">Parvibium lacunae</name>
    <dbReference type="NCBI Taxonomy" id="1888893"/>
    <lineage>
        <taxon>Bacteria</taxon>
        <taxon>Pseudomonadati</taxon>
        <taxon>Pseudomonadota</taxon>
        <taxon>Betaproteobacteria</taxon>
        <taxon>Burkholderiales</taxon>
        <taxon>Alcaligenaceae</taxon>
        <taxon>Parvibium</taxon>
    </lineage>
</organism>
<dbReference type="EMBL" id="QPGB01000003">
    <property type="protein sequence ID" value="RCS57335.1"/>
    <property type="molecule type" value="Genomic_DNA"/>
</dbReference>
<protein>
    <submittedName>
        <fullName evidence="2">Transposase</fullName>
    </submittedName>
</protein>
<feature type="non-terminal residue" evidence="2">
    <location>
        <position position="1"/>
    </location>
</feature>
<evidence type="ECO:0000313" key="3">
    <source>
        <dbReference type="Proteomes" id="UP000252357"/>
    </source>
</evidence>
<name>A0A368L1A4_9BURK</name>
<gene>
    <name evidence="2" type="ORF">DU000_07650</name>
</gene>
<dbReference type="PANTHER" id="PTHR47515:SF1">
    <property type="entry name" value="BLR2054 PROTEIN"/>
    <property type="match status" value="1"/>
</dbReference>
<dbReference type="OrthoDB" id="9816028at2"/>
<evidence type="ECO:0000259" key="1">
    <source>
        <dbReference type="PROSITE" id="PS50994"/>
    </source>
</evidence>
<accession>A0A368L1A4</accession>
<dbReference type="PANTHER" id="PTHR47515">
    <property type="entry name" value="LOW CALCIUM RESPONSE LOCUS PROTEIN T"/>
    <property type="match status" value="1"/>
</dbReference>
<feature type="domain" description="Integrase catalytic" evidence="1">
    <location>
        <begin position="1"/>
        <end position="104"/>
    </location>
</feature>
<dbReference type="PROSITE" id="PS50994">
    <property type="entry name" value="INTEGRASE"/>
    <property type="match status" value="1"/>
</dbReference>
<dbReference type="SUPFAM" id="SSF53098">
    <property type="entry name" value="Ribonuclease H-like"/>
    <property type="match status" value="1"/>
</dbReference>
<comment type="caution">
    <text evidence="2">The sequence shown here is derived from an EMBL/GenBank/DDBJ whole genome shotgun (WGS) entry which is preliminary data.</text>
</comment>
<dbReference type="GO" id="GO:0003676">
    <property type="term" value="F:nucleic acid binding"/>
    <property type="evidence" value="ECO:0007669"/>
    <property type="project" value="InterPro"/>
</dbReference>
<dbReference type="Proteomes" id="UP000252357">
    <property type="component" value="Unassembled WGS sequence"/>
</dbReference>
<dbReference type="Pfam" id="PF13683">
    <property type="entry name" value="rve_3"/>
    <property type="match status" value="1"/>
</dbReference>
<dbReference type="InterPro" id="IPR012337">
    <property type="entry name" value="RNaseH-like_sf"/>
</dbReference>